<evidence type="ECO:0000313" key="9">
    <source>
        <dbReference type="Proteomes" id="UP000813463"/>
    </source>
</evidence>
<evidence type="ECO:0000256" key="1">
    <source>
        <dbReference type="ARBA" id="ARBA00001968"/>
    </source>
</evidence>
<sequence>MEDNIRRASIIFALEEIRRSLQPLSGSTPRQPNREGGESGAHYIHRLLTDPTLCKEQLRLDRDGVPFRDYHGKKSWNVMACCSFDRIFTFINVGWEGSAHDATVWKDSLTDSKYCFPHPPEGKYYMVDSGYPNTLGYLSPVRNDGIRCYMPEFRRRKPNGMEEHYNHLHSSLRMKIEMSFGQLKKGGRCSILCLKRH</sequence>
<evidence type="ECO:0000313" key="10">
    <source>
        <dbReference type="RefSeq" id="XP_056690575.1"/>
    </source>
</evidence>
<protein>
    <submittedName>
        <fullName evidence="10">Uncharacterized protein isoform X1</fullName>
    </submittedName>
</protein>
<dbReference type="PANTHER" id="PTHR22930">
    <property type="match status" value="1"/>
</dbReference>
<feature type="domain" description="DDE Tnp4" evidence="8">
    <location>
        <begin position="62"/>
        <end position="184"/>
    </location>
</feature>
<dbReference type="PANTHER" id="PTHR22930:SF280">
    <property type="entry name" value="OS11G0202600 PROTEIN"/>
    <property type="match status" value="1"/>
</dbReference>
<dbReference type="Proteomes" id="UP000813463">
    <property type="component" value="Chromosome 1"/>
</dbReference>
<organism evidence="9 10">
    <name type="scientific">Spinacia oleracea</name>
    <name type="common">Spinach</name>
    <dbReference type="NCBI Taxonomy" id="3562"/>
    <lineage>
        <taxon>Eukaryota</taxon>
        <taxon>Viridiplantae</taxon>
        <taxon>Streptophyta</taxon>
        <taxon>Embryophyta</taxon>
        <taxon>Tracheophyta</taxon>
        <taxon>Spermatophyta</taxon>
        <taxon>Magnoliopsida</taxon>
        <taxon>eudicotyledons</taxon>
        <taxon>Gunneridae</taxon>
        <taxon>Pentapetalae</taxon>
        <taxon>Caryophyllales</taxon>
        <taxon>Chenopodiaceae</taxon>
        <taxon>Chenopodioideae</taxon>
        <taxon>Anserineae</taxon>
        <taxon>Spinacia</taxon>
    </lineage>
</organism>
<dbReference type="Pfam" id="PF13359">
    <property type="entry name" value="DDE_Tnp_4"/>
    <property type="match status" value="1"/>
</dbReference>
<keyword evidence="7" id="KW-0539">Nucleus</keyword>
<evidence type="ECO:0000256" key="4">
    <source>
        <dbReference type="ARBA" id="ARBA00022722"/>
    </source>
</evidence>
<keyword evidence="6" id="KW-0378">Hydrolase</keyword>
<evidence type="ECO:0000256" key="3">
    <source>
        <dbReference type="ARBA" id="ARBA00006958"/>
    </source>
</evidence>
<keyword evidence="5" id="KW-0479">Metal-binding</keyword>
<comment type="cofactor">
    <cofactor evidence="1">
        <name>a divalent metal cation</name>
        <dbReference type="ChEBI" id="CHEBI:60240"/>
    </cofactor>
</comment>
<keyword evidence="4" id="KW-0540">Nuclease</keyword>
<proteinExistence type="inferred from homology"/>
<evidence type="ECO:0000256" key="2">
    <source>
        <dbReference type="ARBA" id="ARBA00004123"/>
    </source>
</evidence>
<accession>A0ABM3R4N9</accession>
<gene>
    <name evidence="10" type="primary">LOC110777870</name>
</gene>
<dbReference type="RefSeq" id="XP_056690575.1">
    <property type="nucleotide sequence ID" value="XM_056834597.1"/>
</dbReference>
<dbReference type="InterPro" id="IPR027806">
    <property type="entry name" value="HARBI1_dom"/>
</dbReference>
<evidence type="ECO:0000256" key="6">
    <source>
        <dbReference type="ARBA" id="ARBA00022801"/>
    </source>
</evidence>
<dbReference type="GeneID" id="110777870"/>
<dbReference type="InterPro" id="IPR045249">
    <property type="entry name" value="HARBI1-like"/>
</dbReference>
<keyword evidence="9" id="KW-1185">Reference proteome</keyword>
<evidence type="ECO:0000256" key="5">
    <source>
        <dbReference type="ARBA" id="ARBA00022723"/>
    </source>
</evidence>
<comment type="similarity">
    <text evidence="3">Belongs to the HARBI1 family.</text>
</comment>
<reference evidence="9" key="1">
    <citation type="journal article" date="2021" name="Nat. Commun.">
        <title>Genomic analyses provide insights into spinach domestication and the genetic basis of agronomic traits.</title>
        <authorList>
            <person name="Cai X."/>
            <person name="Sun X."/>
            <person name="Xu C."/>
            <person name="Sun H."/>
            <person name="Wang X."/>
            <person name="Ge C."/>
            <person name="Zhang Z."/>
            <person name="Wang Q."/>
            <person name="Fei Z."/>
            <person name="Jiao C."/>
            <person name="Wang Q."/>
        </authorList>
    </citation>
    <scope>NUCLEOTIDE SEQUENCE [LARGE SCALE GENOMIC DNA]</scope>
    <source>
        <strain evidence="9">cv. Varoflay</strain>
    </source>
</reference>
<evidence type="ECO:0000259" key="8">
    <source>
        <dbReference type="Pfam" id="PF13359"/>
    </source>
</evidence>
<comment type="subcellular location">
    <subcellularLocation>
        <location evidence="2">Nucleus</location>
    </subcellularLocation>
</comment>
<reference evidence="10" key="2">
    <citation type="submission" date="2025-08" db="UniProtKB">
        <authorList>
            <consortium name="RefSeq"/>
        </authorList>
    </citation>
    <scope>IDENTIFICATION</scope>
    <source>
        <tissue evidence="10">Leaf</tissue>
    </source>
</reference>
<evidence type="ECO:0000256" key="7">
    <source>
        <dbReference type="ARBA" id="ARBA00023242"/>
    </source>
</evidence>
<name>A0ABM3R4N9_SPIOL</name>